<dbReference type="OrthoDB" id="5555669at2"/>
<evidence type="ECO:0000256" key="4">
    <source>
        <dbReference type="ARBA" id="ARBA00023012"/>
    </source>
</evidence>
<dbReference type="PRINTS" id="PR00344">
    <property type="entry name" value="BCTRLSENSOR"/>
</dbReference>
<dbReference type="CDD" id="cd16922">
    <property type="entry name" value="HATPase_EvgS-ArcB-TorS-like"/>
    <property type="match status" value="1"/>
</dbReference>
<evidence type="ECO:0000259" key="7">
    <source>
        <dbReference type="PROSITE" id="PS50109"/>
    </source>
</evidence>
<dbReference type="CDD" id="cd17546">
    <property type="entry name" value="REC_hyHK_CKI1_RcsC-like"/>
    <property type="match status" value="1"/>
</dbReference>
<dbReference type="Pfam" id="PF00072">
    <property type="entry name" value="Response_reg"/>
    <property type="match status" value="2"/>
</dbReference>
<dbReference type="SMART" id="SM00388">
    <property type="entry name" value="HisKA"/>
    <property type="match status" value="1"/>
</dbReference>
<dbReference type="PANTHER" id="PTHR45339">
    <property type="entry name" value="HYBRID SIGNAL TRANSDUCTION HISTIDINE KINASE J"/>
    <property type="match status" value="1"/>
</dbReference>
<dbReference type="InterPro" id="IPR003594">
    <property type="entry name" value="HATPase_dom"/>
</dbReference>
<dbReference type="GO" id="GO:0000155">
    <property type="term" value="F:phosphorelay sensor kinase activity"/>
    <property type="evidence" value="ECO:0007669"/>
    <property type="project" value="InterPro"/>
</dbReference>
<evidence type="ECO:0000259" key="8">
    <source>
        <dbReference type="PROSITE" id="PS50110"/>
    </source>
</evidence>
<evidence type="ECO:0000256" key="5">
    <source>
        <dbReference type="PROSITE-ProRule" id="PRU00169"/>
    </source>
</evidence>
<evidence type="ECO:0000313" key="10">
    <source>
        <dbReference type="Proteomes" id="UP000235116"/>
    </source>
</evidence>
<dbReference type="InterPro" id="IPR004358">
    <property type="entry name" value="Sig_transdc_His_kin-like_C"/>
</dbReference>
<dbReference type="SMART" id="SM00448">
    <property type="entry name" value="REC"/>
    <property type="match status" value="2"/>
</dbReference>
<keyword evidence="6" id="KW-0175">Coiled coil</keyword>
<dbReference type="KEGG" id="kak:Kalk_04990"/>
<feature type="coiled-coil region" evidence="6">
    <location>
        <begin position="53"/>
        <end position="80"/>
    </location>
</feature>
<dbReference type="CDD" id="cd00082">
    <property type="entry name" value="HisKA"/>
    <property type="match status" value="1"/>
</dbReference>
<dbReference type="Gene3D" id="1.10.287.130">
    <property type="match status" value="1"/>
</dbReference>
<name>A0A2K9LLX9_9GAMM</name>
<evidence type="ECO:0000256" key="3">
    <source>
        <dbReference type="ARBA" id="ARBA00022553"/>
    </source>
</evidence>
<protein>
    <recommendedName>
        <fullName evidence="2">histidine kinase</fullName>
        <ecNumber evidence="2">2.7.13.3</ecNumber>
    </recommendedName>
</protein>
<dbReference type="Pfam" id="PF10114">
    <property type="entry name" value="PocR"/>
    <property type="match status" value="1"/>
</dbReference>
<dbReference type="Gene3D" id="3.40.50.2300">
    <property type="match status" value="2"/>
</dbReference>
<feature type="domain" description="Response regulatory" evidence="8">
    <location>
        <begin position="347"/>
        <end position="462"/>
    </location>
</feature>
<reference evidence="10" key="1">
    <citation type="submission" date="2017-08" db="EMBL/GenBank/DDBJ databases">
        <title>Direct submision.</title>
        <authorList>
            <person name="Kim S.-J."/>
            <person name="Rhee S.-K."/>
        </authorList>
    </citation>
    <scope>NUCLEOTIDE SEQUENCE [LARGE SCALE GENOMIC DNA]</scope>
    <source>
        <strain evidence="10">GI5</strain>
    </source>
</reference>
<dbReference type="InterPro" id="IPR003661">
    <property type="entry name" value="HisK_dim/P_dom"/>
</dbReference>
<keyword evidence="4" id="KW-0902">Two-component regulatory system</keyword>
<dbReference type="SUPFAM" id="SSF47384">
    <property type="entry name" value="Homodimeric domain of signal transducing histidine kinase"/>
    <property type="match status" value="1"/>
</dbReference>
<evidence type="ECO:0000313" key="9">
    <source>
        <dbReference type="EMBL" id="AUM11814.1"/>
    </source>
</evidence>
<dbReference type="Gene3D" id="3.30.565.10">
    <property type="entry name" value="Histidine kinase-like ATPase, C-terminal domain"/>
    <property type="match status" value="1"/>
</dbReference>
<feature type="domain" description="Response regulatory" evidence="8">
    <location>
        <begin position="476"/>
        <end position="597"/>
    </location>
</feature>
<dbReference type="PROSITE" id="PS50109">
    <property type="entry name" value="HIS_KIN"/>
    <property type="match status" value="1"/>
</dbReference>
<dbReference type="SUPFAM" id="SSF55874">
    <property type="entry name" value="ATPase domain of HSP90 chaperone/DNA topoisomerase II/histidine kinase"/>
    <property type="match status" value="1"/>
</dbReference>
<dbReference type="EC" id="2.7.13.3" evidence="2"/>
<evidence type="ECO:0000256" key="6">
    <source>
        <dbReference type="SAM" id="Coils"/>
    </source>
</evidence>
<keyword evidence="10" id="KW-1185">Reference proteome</keyword>
<dbReference type="InterPro" id="IPR001789">
    <property type="entry name" value="Sig_transdc_resp-reg_receiver"/>
</dbReference>
<dbReference type="FunFam" id="3.30.565.10:FF:000010">
    <property type="entry name" value="Sensor histidine kinase RcsC"/>
    <property type="match status" value="1"/>
</dbReference>
<proteinExistence type="predicted"/>
<dbReference type="Pfam" id="PF02518">
    <property type="entry name" value="HATPase_c"/>
    <property type="match status" value="1"/>
</dbReference>
<dbReference type="PROSITE" id="PS50110">
    <property type="entry name" value="RESPONSE_REGULATORY"/>
    <property type="match status" value="2"/>
</dbReference>
<comment type="catalytic activity">
    <reaction evidence="1">
        <text>ATP + protein L-histidine = ADP + protein N-phospho-L-histidine.</text>
        <dbReference type="EC" id="2.7.13.3"/>
    </reaction>
</comment>
<sequence>MRQAEEAGFEEEAYLEAIAKVPVYDEATIKSHMAFLVRIAEMIGASGAANLRVLEANKELENHRNQLQSLVDERTAKLNESLRLAEAANLAKSKFLSNMSHELRTPLNVVLGYSEILRAKEKDADKKQYLESIHLAGKGLLNLINSVLDLSKIEAGKMPVQKQPMSMQSLLHEIGIIFKRQAAEKDLDLTLNVSSEVPDVISFDETKLRQILMNLVGNALKFTDNGYIKVHCQAFSNDKNDALTTIILSVSDTGKGISSADQPLVLKAFEQATGQKLGDYGGTGLGLALTKQLVDLLGGDLTLESTLGRGSTFQCRFDGVEVLSELGHKGDLKRERRPGSIQFSPATILVVDDHQMNRDLLVTYLDEWRFKVLLADNGERAIALAQQHGPDLIFMDMKMPVMDGYEATQRLKSNADTKNIPVVAATASALMVEKKKILEVTDGYLSKPITYTELVDCLVQFIPQESKKPNFINPTKILIVDDDDVNRFILSSVLEDWENTDIDIACTGREAVDACCQAERPDIVFMDCEMPGMDGIEAARKIRDWELKNCISSASIYLVTAHTIDEMKERGCDTLFNGYLNKPFEVEDVAALLGVDLISAM</sequence>
<dbReference type="SUPFAM" id="SSF52172">
    <property type="entry name" value="CheY-like"/>
    <property type="match status" value="2"/>
</dbReference>
<dbReference type="Proteomes" id="UP000235116">
    <property type="component" value="Chromosome"/>
</dbReference>
<feature type="modified residue" description="4-aspartylphosphate" evidence="5">
    <location>
        <position position="527"/>
    </location>
</feature>
<gene>
    <name evidence="9" type="ORF">Kalk_04990</name>
</gene>
<evidence type="ECO:0000256" key="2">
    <source>
        <dbReference type="ARBA" id="ARBA00012438"/>
    </source>
</evidence>
<dbReference type="Pfam" id="PF00512">
    <property type="entry name" value="HisKA"/>
    <property type="match status" value="1"/>
</dbReference>
<feature type="modified residue" description="4-aspartylphosphate" evidence="5">
    <location>
        <position position="396"/>
    </location>
</feature>
<dbReference type="EMBL" id="CP022684">
    <property type="protein sequence ID" value="AUM11814.1"/>
    <property type="molecule type" value="Genomic_DNA"/>
</dbReference>
<dbReference type="InterPro" id="IPR036097">
    <property type="entry name" value="HisK_dim/P_sf"/>
</dbReference>
<dbReference type="InterPro" id="IPR036890">
    <property type="entry name" value="HATPase_C_sf"/>
</dbReference>
<evidence type="ECO:0000256" key="1">
    <source>
        <dbReference type="ARBA" id="ARBA00000085"/>
    </source>
</evidence>
<dbReference type="SMART" id="SM00387">
    <property type="entry name" value="HATPase_c"/>
    <property type="match status" value="1"/>
</dbReference>
<dbReference type="InterPro" id="IPR005467">
    <property type="entry name" value="His_kinase_dom"/>
</dbReference>
<dbReference type="InterPro" id="IPR011006">
    <property type="entry name" value="CheY-like_superfamily"/>
</dbReference>
<dbReference type="PANTHER" id="PTHR45339:SF1">
    <property type="entry name" value="HYBRID SIGNAL TRANSDUCTION HISTIDINE KINASE J"/>
    <property type="match status" value="1"/>
</dbReference>
<keyword evidence="3 5" id="KW-0597">Phosphoprotein</keyword>
<feature type="domain" description="Histidine kinase" evidence="7">
    <location>
        <begin position="98"/>
        <end position="321"/>
    </location>
</feature>
<dbReference type="AlphaFoldDB" id="A0A2K9LLX9"/>
<accession>A0A2K9LLX9</accession>
<organism evidence="9 10">
    <name type="scientific">Ketobacter alkanivorans</name>
    <dbReference type="NCBI Taxonomy" id="1917421"/>
    <lineage>
        <taxon>Bacteria</taxon>
        <taxon>Pseudomonadati</taxon>
        <taxon>Pseudomonadota</taxon>
        <taxon>Gammaproteobacteria</taxon>
        <taxon>Pseudomonadales</taxon>
        <taxon>Ketobacteraceae</taxon>
        <taxon>Ketobacter</taxon>
    </lineage>
</organism>
<dbReference type="InterPro" id="IPR018771">
    <property type="entry name" value="PocR_dom"/>
</dbReference>